<dbReference type="InterPro" id="IPR005358">
    <property type="entry name" value="Puta_zinc/iron-chelating_dom"/>
</dbReference>
<proteinExistence type="inferred from homology"/>
<dbReference type="Proteomes" id="UP000184387">
    <property type="component" value="Unassembled WGS sequence"/>
</dbReference>
<accession>A0A1M6MN50</accession>
<dbReference type="AlphaFoldDB" id="A0A1M6MN50"/>
<name>A0A1M6MN50_9PROT</name>
<comment type="similarity">
    <text evidence="1">Belongs to the UPF0260 family.</text>
</comment>
<feature type="region of interest" description="Disordered" evidence="2">
    <location>
        <begin position="142"/>
        <end position="198"/>
    </location>
</feature>
<evidence type="ECO:0000256" key="2">
    <source>
        <dbReference type="SAM" id="MobiDB-lite"/>
    </source>
</evidence>
<dbReference type="InterPro" id="IPR008228">
    <property type="entry name" value="UCP006173"/>
</dbReference>
<evidence type="ECO:0000313" key="4">
    <source>
        <dbReference type="Proteomes" id="UP000184387"/>
    </source>
</evidence>
<protein>
    <recommendedName>
        <fullName evidence="1">UPF0260 protein SAMN02745194_03539</fullName>
    </recommendedName>
</protein>
<dbReference type="STRING" id="198092.SAMN02745194_03539"/>
<dbReference type="OrthoDB" id="9786855at2"/>
<dbReference type="PANTHER" id="PTHR37421">
    <property type="entry name" value="UPF0260 PROTEIN YCGN"/>
    <property type="match status" value="1"/>
</dbReference>
<dbReference type="NCBIfam" id="NF003501">
    <property type="entry name" value="PRK05170.1-5"/>
    <property type="match status" value="1"/>
</dbReference>
<dbReference type="NCBIfam" id="NF003507">
    <property type="entry name" value="PRK05170.2-5"/>
    <property type="match status" value="1"/>
</dbReference>
<evidence type="ECO:0000256" key="1">
    <source>
        <dbReference type="HAMAP-Rule" id="MF_00676"/>
    </source>
</evidence>
<dbReference type="EMBL" id="FQZF01000022">
    <property type="protein sequence ID" value="SHJ84864.1"/>
    <property type="molecule type" value="Genomic_DNA"/>
</dbReference>
<organism evidence="3 4">
    <name type="scientific">Muricoccus roseus</name>
    <dbReference type="NCBI Taxonomy" id="198092"/>
    <lineage>
        <taxon>Bacteria</taxon>
        <taxon>Pseudomonadati</taxon>
        <taxon>Pseudomonadota</taxon>
        <taxon>Alphaproteobacteria</taxon>
        <taxon>Acetobacterales</taxon>
        <taxon>Roseomonadaceae</taxon>
        <taxon>Muricoccus</taxon>
    </lineage>
</organism>
<dbReference type="PANTHER" id="PTHR37421:SF1">
    <property type="entry name" value="UPF0260 PROTEIN YCGN"/>
    <property type="match status" value="1"/>
</dbReference>
<sequence>MSDPLPFWKRKSLSAMSRAEWEALCDGCGRCCLHKIRDEDTEEIHFTNVACRMLDTQGCGCRDYANRRDHVPDCVQLKPRMLAALDWLPPTCAYHILARGGDLPDWHPLVSGDPESVHRAGISVRGRAISEREAGALEDHVVTWPGRWPPGSRKAGQATRAAAAPVAAPTPAPGVAPAAAAGKPPMKTIVKTKQRKAG</sequence>
<reference evidence="3 4" key="1">
    <citation type="submission" date="2016-11" db="EMBL/GenBank/DDBJ databases">
        <authorList>
            <person name="Jaros S."/>
            <person name="Januszkiewicz K."/>
            <person name="Wedrychowicz H."/>
        </authorList>
    </citation>
    <scope>NUCLEOTIDE SEQUENCE [LARGE SCALE GENOMIC DNA]</scope>
    <source>
        <strain evidence="3 4">DSM 14916</strain>
    </source>
</reference>
<dbReference type="Pfam" id="PF03692">
    <property type="entry name" value="CxxCxxCC"/>
    <property type="match status" value="1"/>
</dbReference>
<evidence type="ECO:0000313" key="3">
    <source>
        <dbReference type="EMBL" id="SHJ84864.1"/>
    </source>
</evidence>
<gene>
    <name evidence="3" type="ORF">SAMN02745194_03539</name>
</gene>
<keyword evidence="4" id="KW-1185">Reference proteome</keyword>
<feature type="compositionally biased region" description="Low complexity" evidence="2">
    <location>
        <begin position="175"/>
        <end position="185"/>
    </location>
</feature>
<dbReference type="HAMAP" id="MF_00676">
    <property type="entry name" value="UPF0260"/>
    <property type="match status" value="1"/>
</dbReference>
<feature type="compositionally biased region" description="Low complexity" evidence="2">
    <location>
        <begin position="153"/>
        <end position="167"/>
    </location>
</feature>